<dbReference type="SUPFAM" id="SSF55729">
    <property type="entry name" value="Acyl-CoA N-acyltransferases (Nat)"/>
    <property type="match status" value="1"/>
</dbReference>
<dbReference type="Pfam" id="PF00583">
    <property type="entry name" value="Acetyltransf_1"/>
    <property type="match status" value="1"/>
</dbReference>
<dbReference type="InterPro" id="IPR016181">
    <property type="entry name" value="Acyl_CoA_acyltransferase"/>
</dbReference>
<gene>
    <name evidence="2" type="ORF">KEM10_20160</name>
</gene>
<dbReference type="Gene3D" id="3.40.630.30">
    <property type="match status" value="1"/>
</dbReference>
<evidence type="ECO:0000313" key="3">
    <source>
        <dbReference type="Proteomes" id="UP000708576"/>
    </source>
</evidence>
<comment type="caution">
    <text evidence="2">The sequence shown here is derived from an EMBL/GenBank/DDBJ whole genome shotgun (WGS) entry which is preliminary data.</text>
</comment>
<name>A0ABS5K0F3_9BACT</name>
<evidence type="ECO:0000313" key="2">
    <source>
        <dbReference type="EMBL" id="MBS2100611.1"/>
    </source>
</evidence>
<sequence length="168" mass="19984">MKMFYFTLRKVMLNAIYTYYKLSNKKAKKVLVKNELSYFNHLNTSLPVRIFTPLNSSKNAMGNLSVMVGRYQEKDFQYCLLYDLYVKSIYRKRHIAKKVVLSAIKFVQREKFANVIAIIKLANTPSINLFLKMGFQLVNNEELYDYEKKEIEFYKEPVVVARYEINKQ</sequence>
<protein>
    <submittedName>
        <fullName evidence="2">GNAT family N-acetyltransferase</fullName>
    </submittedName>
</protein>
<keyword evidence="3" id="KW-1185">Reference proteome</keyword>
<dbReference type="RefSeq" id="WP_212218796.1">
    <property type="nucleotide sequence ID" value="NZ_JAGUCO010000026.1"/>
</dbReference>
<dbReference type="PROSITE" id="PS51186">
    <property type="entry name" value="GNAT"/>
    <property type="match status" value="1"/>
</dbReference>
<feature type="domain" description="N-acetyltransferase" evidence="1">
    <location>
        <begin position="6"/>
        <end position="152"/>
    </location>
</feature>
<organism evidence="2 3">
    <name type="scientific">Carboxylicivirga linearis</name>
    <dbReference type="NCBI Taxonomy" id="1628157"/>
    <lineage>
        <taxon>Bacteria</taxon>
        <taxon>Pseudomonadati</taxon>
        <taxon>Bacteroidota</taxon>
        <taxon>Bacteroidia</taxon>
        <taxon>Marinilabiliales</taxon>
        <taxon>Marinilabiliaceae</taxon>
        <taxon>Carboxylicivirga</taxon>
    </lineage>
</organism>
<dbReference type="Proteomes" id="UP000708576">
    <property type="component" value="Unassembled WGS sequence"/>
</dbReference>
<evidence type="ECO:0000259" key="1">
    <source>
        <dbReference type="PROSITE" id="PS51186"/>
    </source>
</evidence>
<proteinExistence type="predicted"/>
<reference evidence="2 3" key="1">
    <citation type="journal article" date="2015" name="Int. J. Syst. Evol. Microbiol.">
        <title>Carboxylicivirga linearis sp. nov., isolated from a sea cucumber culture pond.</title>
        <authorList>
            <person name="Wang F.Q."/>
            <person name="Zhou Y.X."/>
            <person name="Lin X.Z."/>
            <person name="Chen G.J."/>
            <person name="Du Z.J."/>
        </authorList>
    </citation>
    <scope>NUCLEOTIDE SEQUENCE [LARGE SCALE GENOMIC DNA]</scope>
    <source>
        <strain evidence="2 3">FB218</strain>
    </source>
</reference>
<dbReference type="InterPro" id="IPR000182">
    <property type="entry name" value="GNAT_dom"/>
</dbReference>
<dbReference type="EMBL" id="JAGUCO010000026">
    <property type="protein sequence ID" value="MBS2100611.1"/>
    <property type="molecule type" value="Genomic_DNA"/>
</dbReference>
<accession>A0ABS5K0F3</accession>